<dbReference type="STRING" id="105785.A0A2J7Q064"/>
<dbReference type="Proteomes" id="UP000235965">
    <property type="component" value="Unassembled WGS sequence"/>
</dbReference>
<dbReference type="EMBL" id="NEVH01020320">
    <property type="protein sequence ID" value="PNF21966.1"/>
    <property type="molecule type" value="Genomic_DNA"/>
</dbReference>
<feature type="compositionally biased region" description="Basic and acidic residues" evidence="1">
    <location>
        <begin position="277"/>
        <end position="287"/>
    </location>
</feature>
<keyword evidence="3" id="KW-1185">Reference proteome</keyword>
<evidence type="ECO:0000313" key="3">
    <source>
        <dbReference type="Proteomes" id="UP000235965"/>
    </source>
</evidence>
<protein>
    <submittedName>
        <fullName evidence="2">Uncharacterized protein</fullName>
    </submittedName>
</protein>
<feature type="region of interest" description="Disordered" evidence="1">
    <location>
        <begin position="194"/>
        <end position="293"/>
    </location>
</feature>
<feature type="compositionally biased region" description="Basic residues" evidence="1">
    <location>
        <begin position="226"/>
        <end position="237"/>
    </location>
</feature>
<dbReference type="InParanoid" id="A0A2J7Q064"/>
<dbReference type="OrthoDB" id="7697273at2759"/>
<organism evidence="2 3">
    <name type="scientific">Cryptotermes secundus</name>
    <dbReference type="NCBI Taxonomy" id="105785"/>
    <lineage>
        <taxon>Eukaryota</taxon>
        <taxon>Metazoa</taxon>
        <taxon>Ecdysozoa</taxon>
        <taxon>Arthropoda</taxon>
        <taxon>Hexapoda</taxon>
        <taxon>Insecta</taxon>
        <taxon>Pterygota</taxon>
        <taxon>Neoptera</taxon>
        <taxon>Polyneoptera</taxon>
        <taxon>Dictyoptera</taxon>
        <taxon>Blattodea</taxon>
        <taxon>Blattoidea</taxon>
        <taxon>Termitoidae</taxon>
        <taxon>Kalotermitidae</taxon>
        <taxon>Cryptotermitinae</taxon>
        <taxon>Cryptotermes</taxon>
    </lineage>
</organism>
<feature type="compositionally biased region" description="Polar residues" evidence="1">
    <location>
        <begin position="207"/>
        <end position="219"/>
    </location>
</feature>
<evidence type="ECO:0000313" key="2">
    <source>
        <dbReference type="EMBL" id="PNF21966.1"/>
    </source>
</evidence>
<evidence type="ECO:0000256" key="1">
    <source>
        <dbReference type="SAM" id="MobiDB-lite"/>
    </source>
</evidence>
<reference evidence="2 3" key="1">
    <citation type="submission" date="2017-12" db="EMBL/GenBank/DDBJ databases">
        <title>Hemimetabolous genomes reveal molecular basis of termite eusociality.</title>
        <authorList>
            <person name="Harrison M.C."/>
            <person name="Jongepier E."/>
            <person name="Robertson H.M."/>
            <person name="Arning N."/>
            <person name="Bitard-Feildel T."/>
            <person name="Chao H."/>
            <person name="Childers C.P."/>
            <person name="Dinh H."/>
            <person name="Doddapaneni H."/>
            <person name="Dugan S."/>
            <person name="Gowin J."/>
            <person name="Greiner C."/>
            <person name="Han Y."/>
            <person name="Hu H."/>
            <person name="Hughes D.S.T."/>
            <person name="Huylmans A.-K."/>
            <person name="Kemena C."/>
            <person name="Kremer L.P.M."/>
            <person name="Lee S.L."/>
            <person name="Lopez-Ezquerra A."/>
            <person name="Mallet L."/>
            <person name="Monroy-Kuhn J.M."/>
            <person name="Moser A."/>
            <person name="Murali S.C."/>
            <person name="Muzny D.M."/>
            <person name="Otani S."/>
            <person name="Piulachs M.-D."/>
            <person name="Poelchau M."/>
            <person name="Qu J."/>
            <person name="Schaub F."/>
            <person name="Wada-Katsumata A."/>
            <person name="Worley K.C."/>
            <person name="Xie Q."/>
            <person name="Ylla G."/>
            <person name="Poulsen M."/>
            <person name="Gibbs R.A."/>
            <person name="Schal C."/>
            <person name="Richards S."/>
            <person name="Belles X."/>
            <person name="Korb J."/>
            <person name="Bornberg-Bauer E."/>
        </authorList>
    </citation>
    <scope>NUCLEOTIDE SEQUENCE [LARGE SCALE GENOMIC DNA]</scope>
    <source>
        <tissue evidence="2">Whole body</tissue>
    </source>
</reference>
<accession>A0A2J7Q064</accession>
<gene>
    <name evidence="2" type="ORF">B7P43_G18409</name>
</gene>
<proteinExistence type="predicted"/>
<sequence>MCERNGEIVNNVAVTEGHSSANSCLSNSDFPLPLFDESSDVNPVYHLKQLDEFMKLKGISKSCQLAVAYRSLAGSLSRQWAETVSHQLSDYESFRKEFLSVFWSASQQSLVKCSLYQGKYNRQSNLSLSGHFLKYATMASYLDPKPTASEIIEALRYHFPISVQRAMLSTQLRSIGEALDLLKRVEIMEGQENYQNKYQDPKASHGYNPNRSGPAQQTRDQNRGRGQVRHIQYHGRLSRNSSFRGQRNFYNRGQESEPRTGESPILKPTPRLLTPSRRTEGKPHRGETAAIIL</sequence>
<comment type="caution">
    <text evidence="2">The sequence shown here is derived from an EMBL/GenBank/DDBJ whole genome shotgun (WGS) entry which is preliminary data.</text>
</comment>
<name>A0A2J7Q064_9NEOP</name>
<dbReference type="AlphaFoldDB" id="A0A2J7Q064"/>
<feature type="compositionally biased region" description="Polar residues" evidence="1">
    <location>
        <begin position="238"/>
        <end position="253"/>
    </location>
</feature>